<dbReference type="EMBL" id="AQQZ01000001">
    <property type="protein sequence ID" value="KNG95189.1"/>
    <property type="molecule type" value="Genomic_DNA"/>
</dbReference>
<keyword evidence="1" id="KW-1133">Transmembrane helix</keyword>
<evidence type="ECO:0000313" key="2">
    <source>
        <dbReference type="EMBL" id="KNG95189.1"/>
    </source>
</evidence>
<keyword evidence="3" id="KW-1185">Reference proteome</keyword>
<protein>
    <submittedName>
        <fullName evidence="2">Uncharacterized protein</fullName>
    </submittedName>
</protein>
<sequence>MVDPQDIQRKARVLTRLLGRKYGVRGGGLRIRRKRAGRLLPRDVRRAVREVERAQGLIRHPRIAMQLDAGRIEAAYARACEHLHAVDPKDRVKGYVLGVLAVNAFNALVIATAVILLAWWQGWV</sequence>
<feature type="transmembrane region" description="Helical" evidence="1">
    <location>
        <begin position="95"/>
        <end position="120"/>
    </location>
</feature>
<organism evidence="2 3">
    <name type="scientific">Pseudaestuariivita atlantica</name>
    <dbReference type="NCBI Taxonomy" id="1317121"/>
    <lineage>
        <taxon>Bacteria</taxon>
        <taxon>Pseudomonadati</taxon>
        <taxon>Pseudomonadota</taxon>
        <taxon>Alphaproteobacteria</taxon>
        <taxon>Rhodobacterales</taxon>
        <taxon>Paracoccaceae</taxon>
        <taxon>Pseudaestuariivita</taxon>
    </lineage>
</organism>
<dbReference type="RefSeq" id="WP_050528904.1">
    <property type="nucleotide sequence ID" value="NZ_AQQZ01000001.1"/>
</dbReference>
<comment type="caution">
    <text evidence="2">The sequence shown here is derived from an EMBL/GenBank/DDBJ whole genome shotgun (WGS) entry which is preliminary data.</text>
</comment>
<proteinExistence type="predicted"/>
<keyword evidence="1" id="KW-0812">Transmembrane</keyword>
<dbReference type="Proteomes" id="UP000036938">
    <property type="component" value="Unassembled WGS sequence"/>
</dbReference>
<dbReference type="OrthoDB" id="7874312at2"/>
<evidence type="ECO:0000256" key="1">
    <source>
        <dbReference type="SAM" id="Phobius"/>
    </source>
</evidence>
<evidence type="ECO:0000313" key="3">
    <source>
        <dbReference type="Proteomes" id="UP000036938"/>
    </source>
</evidence>
<name>A0A0L1JTT9_9RHOB</name>
<reference evidence="2 3" key="1">
    <citation type="journal article" date="2015" name="Int. J. Syst. Evol. Microbiol.">
        <title>Aestuariivita atlantica sp. nov., isolated from deep sea sediment of the Atlantic Ocean.</title>
        <authorList>
            <person name="Li G."/>
            <person name="Lai Q."/>
            <person name="Du Y."/>
            <person name="Liu X."/>
            <person name="Sun F."/>
            <person name="Shao Z."/>
        </authorList>
    </citation>
    <scope>NUCLEOTIDE SEQUENCE [LARGE SCALE GENOMIC DNA]</scope>
    <source>
        <strain evidence="2 3">22II-S11-z3</strain>
    </source>
</reference>
<dbReference type="AlphaFoldDB" id="A0A0L1JTT9"/>
<gene>
    <name evidence="2" type="ORF">ATO11_00640</name>
</gene>
<dbReference type="STRING" id="1317121.ATO11_00640"/>
<accession>A0A0L1JTT9</accession>
<keyword evidence="1" id="KW-0472">Membrane</keyword>